<dbReference type="PANTHER" id="PTHR48045:SF11">
    <property type="entry name" value="UDP-GLYCOSYLTRANSFERASE 72B1"/>
    <property type="match status" value="1"/>
</dbReference>
<dbReference type="Proteomes" id="UP000291084">
    <property type="component" value="Chromosome 11"/>
</dbReference>
<dbReference type="PANTHER" id="PTHR48045">
    <property type="entry name" value="UDP-GLYCOSYLTRANSFERASE 72B1"/>
    <property type="match status" value="1"/>
</dbReference>
<name>A0A0S3TAV8_PHAAN</name>
<keyword evidence="2" id="KW-1185">Reference proteome</keyword>
<protein>
    <submittedName>
        <fullName evidence="1">Uncharacterized protein</fullName>
    </submittedName>
</protein>
<accession>A0A0S3TAV8</accession>
<dbReference type="AlphaFoldDB" id="A0A0S3TAV8"/>
<reference evidence="1 2" key="1">
    <citation type="journal article" date="2015" name="Sci. Rep.">
        <title>The power of single molecule real-time sequencing technology in the de novo assembly of a eukaryotic genome.</title>
        <authorList>
            <person name="Sakai H."/>
            <person name="Naito K."/>
            <person name="Ogiso-Tanaka E."/>
            <person name="Takahashi Y."/>
            <person name="Iseki K."/>
            <person name="Muto C."/>
            <person name="Satou K."/>
            <person name="Teruya K."/>
            <person name="Shiroma A."/>
            <person name="Shimoji M."/>
            <person name="Hirano T."/>
            <person name="Itoh T."/>
            <person name="Kaga A."/>
            <person name="Tomooka N."/>
        </authorList>
    </citation>
    <scope>NUCLEOTIDE SEQUENCE [LARGE SCALE GENOMIC DNA]</scope>
    <source>
        <strain evidence="2">cv. Shumari</strain>
    </source>
</reference>
<dbReference type="Gene3D" id="3.40.50.2000">
    <property type="entry name" value="Glycogen Phosphorylase B"/>
    <property type="match status" value="1"/>
</dbReference>
<gene>
    <name evidence="1" type="primary">Vigan.11G159900</name>
    <name evidence="1" type="ORF">VIGAN_11159900</name>
</gene>
<sequence>MHEAWWSSLSLGHRRPPLTARAPLLRRLSTGGSTLGRLVQGLSAKSWSFDVAAEFNAPYLFFPSTAIALSIFFHLPTLNQEVHCEYRDLPELVKISGCIPLHGRELLDPVQHRKDEAYKWLLHHAKRYTEAEGNHR</sequence>
<dbReference type="SUPFAM" id="SSF53756">
    <property type="entry name" value="UDP-Glycosyltransferase/glycogen phosphorylase"/>
    <property type="match status" value="1"/>
</dbReference>
<proteinExistence type="predicted"/>
<dbReference type="EMBL" id="AP015044">
    <property type="protein sequence ID" value="BAU02156.1"/>
    <property type="molecule type" value="Genomic_DNA"/>
</dbReference>
<evidence type="ECO:0000313" key="2">
    <source>
        <dbReference type="Proteomes" id="UP000291084"/>
    </source>
</evidence>
<organism evidence="1 2">
    <name type="scientific">Vigna angularis var. angularis</name>
    <dbReference type="NCBI Taxonomy" id="157739"/>
    <lineage>
        <taxon>Eukaryota</taxon>
        <taxon>Viridiplantae</taxon>
        <taxon>Streptophyta</taxon>
        <taxon>Embryophyta</taxon>
        <taxon>Tracheophyta</taxon>
        <taxon>Spermatophyta</taxon>
        <taxon>Magnoliopsida</taxon>
        <taxon>eudicotyledons</taxon>
        <taxon>Gunneridae</taxon>
        <taxon>Pentapetalae</taxon>
        <taxon>rosids</taxon>
        <taxon>fabids</taxon>
        <taxon>Fabales</taxon>
        <taxon>Fabaceae</taxon>
        <taxon>Papilionoideae</taxon>
        <taxon>50 kb inversion clade</taxon>
        <taxon>NPAAA clade</taxon>
        <taxon>indigoferoid/millettioid clade</taxon>
        <taxon>Phaseoleae</taxon>
        <taxon>Vigna</taxon>
    </lineage>
</organism>
<evidence type="ECO:0000313" key="1">
    <source>
        <dbReference type="EMBL" id="BAU02156.1"/>
    </source>
</evidence>